<evidence type="ECO:0000256" key="1">
    <source>
        <dbReference type="SAM" id="SignalP"/>
    </source>
</evidence>
<comment type="caution">
    <text evidence="2">The sequence shown here is derived from an EMBL/GenBank/DDBJ whole genome shotgun (WGS) entry which is preliminary data.</text>
</comment>
<dbReference type="Proteomes" id="UP000712600">
    <property type="component" value="Unassembled WGS sequence"/>
</dbReference>
<name>A0A8S9QRB2_BRACR</name>
<evidence type="ECO:0000313" key="2">
    <source>
        <dbReference type="EMBL" id="KAF3555404.1"/>
    </source>
</evidence>
<proteinExistence type="predicted"/>
<protein>
    <recommendedName>
        <fullName evidence="4">Secreted protein</fullName>
    </recommendedName>
</protein>
<evidence type="ECO:0008006" key="4">
    <source>
        <dbReference type="Google" id="ProtNLM"/>
    </source>
</evidence>
<evidence type="ECO:0000313" key="3">
    <source>
        <dbReference type="Proteomes" id="UP000712600"/>
    </source>
</evidence>
<feature type="chain" id="PRO_5035766129" description="Secreted protein" evidence="1">
    <location>
        <begin position="24"/>
        <end position="75"/>
    </location>
</feature>
<dbReference type="EMBL" id="QGKX02000996">
    <property type="protein sequence ID" value="KAF3555404.1"/>
    <property type="molecule type" value="Genomic_DNA"/>
</dbReference>
<reference evidence="2" key="1">
    <citation type="submission" date="2019-12" db="EMBL/GenBank/DDBJ databases">
        <title>Genome sequencing and annotation of Brassica cretica.</title>
        <authorList>
            <person name="Studholme D.J."/>
            <person name="Sarris P."/>
        </authorList>
    </citation>
    <scope>NUCLEOTIDE SEQUENCE</scope>
    <source>
        <strain evidence="2">PFS-109/04</strain>
        <tissue evidence="2">Leaf</tissue>
    </source>
</reference>
<feature type="signal peptide" evidence="1">
    <location>
        <begin position="1"/>
        <end position="23"/>
    </location>
</feature>
<gene>
    <name evidence="2" type="ORF">F2Q69_00013645</name>
</gene>
<accession>A0A8S9QRB2</accession>
<organism evidence="2 3">
    <name type="scientific">Brassica cretica</name>
    <name type="common">Mustard</name>
    <dbReference type="NCBI Taxonomy" id="69181"/>
    <lineage>
        <taxon>Eukaryota</taxon>
        <taxon>Viridiplantae</taxon>
        <taxon>Streptophyta</taxon>
        <taxon>Embryophyta</taxon>
        <taxon>Tracheophyta</taxon>
        <taxon>Spermatophyta</taxon>
        <taxon>Magnoliopsida</taxon>
        <taxon>eudicotyledons</taxon>
        <taxon>Gunneridae</taxon>
        <taxon>Pentapetalae</taxon>
        <taxon>rosids</taxon>
        <taxon>malvids</taxon>
        <taxon>Brassicales</taxon>
        <taxon>Brassicaceae</taxon>
        <taxon>Brassiceae</taxon>
        <taxon>Brassica</taxon>
    </lineage>
</organism>
<sequence>MGPVSELLLRFVLTMWMVVRARAVPMGSLPSEFLQSSGLSCGSSIVLSNRLVKSTRAVAAPCRDFGADLRTGYDP</sequence>
<dbReference type="AlphaFoldDB" id="A0A8S9QRB2"/>
<keyword evidence="1" id="KW-0732">Signal</keyword>